<dbReference type="RefSeq" id="XP_016467243.1">
    <property type="nucleotide sequence ID" value="XM_016611757.2"/>
</dbReference>
<feature type="signal peptide" evidence="3">
    <location>
        <begin position="1"/>
        <end position="24"/>
    </location>
</feature>
<feature type="compositionally biased region" description="Low complexity" evidence="1">
    <location>
        <begin position="377"/>
        <end position="386"/>
    </location>
</feature>
<dbReference type="Pfam" id="PF24053">
    <property type="entry name" value="DUF7356"/>
    <property type="match status" value="1"/>
</dbReference>
<dbReference type="OrthoDB" id="1936430at2759"/>
<dbReference type="AlphaFoldDB" id="A0A1S3ZSG7"/>
<keyword evidence="3" id="KW-0732">Signal</keyword>
<feature type="domain" description="DUF7356" evidence="4">
    <location>
        <begin position="180"/>
        <end position="281"/>
    </location>
</feature>
<evidence type="ECO:0000256" key="2">
    <source>
        <dbReference type="SAM" id="Phobius"/>
    </source>
</evidence>
<reference evidence="6" key="2">
    <citation type="submission" date="2025-08" db="UniProtKB">
        <authorList>
            <consortium name="RefSeq"/>
        </authorList>
    </citation>
    <scope>IDENTIFICATION</scope>
    <source>
        <tissue evidence="6">Leaf</tissue>
    </source>
</reference>
<dbReference type="InterPro" id="IPR055780">
    <property type="entry name" value="DUF7356"/>
</dbReference>
<reference evidence="5" key="1">
    <citation type="journal article" date="2014" name="Nat. Commun.">
        <title>The tobacco genome sequence and its comparison with those of tomato and potato.</title>
        <authorList>
            <person name="Sierro N."/>
            <person name="Battey J.N."/>
            <person name="Ouadi S."/>
            <person name="Bakaher N."/>
            <person name="Bovet L."/>
            <person name="Willig A."/>
            <person name="Goepfert S."/>
            <person name="Peitsch M.C."/>
            <person name="Ivanov N.V."/>
        </authorList>
    </citation>
    <scope>NUCLEOTIDE SEQUENCE [LARGE SCALE GENOMIC DNA]</scope>
</reference>
<feature type="compositionally biased region" description="Basic and acidic residues" evidence="1">
    <location>
        <begin position="75"/>
        <end position="84"/>
    </location>
</feature>
<keyword evidence="2" id="KW-0812">Transmembrane</keyword>
<keyword evidence="5" id="KW-1185">Reference proteome</keyword>
<organism evidence="5 6">
    <name type="scientific">Nicotiana tabacum</name>
    <name type="common">Common tobacco</name>
    <dbReference type="NCBI Taxonomy" id="4097"/>
    <lineage>
        <taxon>Eukaryota</taxon>
        <taxon>Viridiplantae</taxon>
        <taxon>Streptophyta</taxon>
        <taxon>Embryophyta</taxon>
        <taxon>Tracheophyta</taxon>
        <taxon>Spermatophyta</taxon>
        <taxon>Magnoliopsida</taxon>
        <taxon>eudicotyledons</taxon>
        <taxon>Gunneridae</taxon>
        <taxon>Pentapetalae</taxon>
        <taxon>asterids</taxon>
        <taxon>lamiids</taxon>
        <taxon>Solanales</taxon>
        <taxon>Solanaceae</taxon>
        <taxon>Nicotianoideae</taxon>
        <taxon>Nicotianeae</taxon>
        <taxon>Nicotiana</taxon>
    </lineage>
</organism>
<dbReference type="KEGG" id="nta:107789884"/>
<dbReference type="PANTHER" id="PTHR34200:SF8">
    <property type="entry name" value="TRANSMEMBRANE PROTEIN"/>
    <property type="match status" value="1"/>
</dbReference>
<sequence>MHILYTCPLILFMALLFAYAAATAADLETNGAEKAGADAGILSSNSSVNENLDLINMNRKKDGHLDNDSSSNQMKLKEDGDLRKVNNGSGIIGGLTDVGDQNKSNDSSAKKGDDREGLKEAEVEKKRIDSGSKRDDRKEETKEAEQQDKAKDISSEKQGEMEKILPDGIQSREEILPTRKESFHGEECDSSYSCTIEEKAVVACLRVPGNESPDLSLLVQNNGKGTVNILIKAPEFVQLEKEKIELQGKENQRMKVSIRNAGNDNNIILKAGDGQCTLDFRGLIDNADKTSQFKYGFLSFAIMCLAAIALVATVLMYFKRRLLVSSGHKYQKLDMDLPVSSGRKTETLSTDGWDNSWDDDWDDEEAPKAPSVPVTPSFSSKSITSRRSSKESWKD</sequence>
<keyword evidence="2" id="KW-1133">Transmembrane helix</keyword>
<gene>
    <name evidence="6" type="primary">LOC107789884</name>
</gene>
<dbReference type="PaxDb" id="4097-A0A1S3ZSG7"/>
<proteinExistence type="predicted"/>
<evidence type="ECO:0000313" key="6">
    <source>
        <dbReference type="RefSeq" id="XP_016467243.1"/>
    </source>
</evidence>
<protein>
    <submittedName>
        <fullName evidence="6">Uncharacterized protein LOC107789884</fullName>
    </submittedName>
</protein>
<feature type="chain" id="PRO_5010212067" evidence="3">
    <location>
        <begin position="25"/>
        <end position="395"/>
    </location>
</feature>
<feature type="region of interest" description="Disordered" evidence="1">
    <location>
        <begin position="60"/>
        <end position="163"/>
    </location>
</feature>
<accession>A0A1S3ZSG7</accession>
<evidence type="ECO:0000256" key="3">
    <source>
        <dbReference type="SAM" id="SignalP"/>
    </source>
</evidence>
<feature type="transmembrane region" description="Helical" evidence="2">
    <location>
        <begin position="295"/>
        <end position="318"/>
    </location>
</feature>
<feature type="region of interest" description="Disordered" evidence="1">
    <location>
        <begin position="341"/>
        <end position="395"/>
    </location>
</feature>
<name>A0A1S3ZSG7_TOBAC</name>
<dbReference type="PANTHER" id="PTHR34200">
    <property type="entry name" value="DENTIN SIALOPHOSPHOPROTEIN-LIKE ISOFORM X1"/>
    <property type="match status" value="1"/>
</dbReference>
<feature type="compositionally biased region" description="Acidic residues" evidence="1">
    <location>
        <begin position="356"/>
        <end position="365"/>
    </location>
</feature>
<dbReference type="OMA" id="GAPNMTI"/>
<evidence type="ECO:0000259" key="4">
    <source>
        <dbReference type="Pfam" id="PF24053"/>
    </source>
</evidence>
<evidence type="ECO:0000313" key="5">
    <source>
        <dbReference type="Proteomes" id="UP000790787"/>
    </source>
</evidence>
<dbReference type="RefSeq" id="XP_016467243.1">
    <property type="nucleotide sequence ID" value="XM_016611757.1"/>
</dbReference>
<feature type="compositionally biased region" description="Basic and acidic residues" evidence="1">
    <location>
        <begin position="108"/>
        <end position="163"/>
    </location>
</feature>
<dbReference type="STRING" id="4097.A0A1S3ZSG7"/>
<evidence type="ECO:0000256" key="1">
    <source>
        <dbReference type="SAM" id="MobiDB-lite"/>
    </source>
</evidence>
<dbReference type="GeneID" id="107789884"/>
<dbReference type="Proteomes" id="UP000790787">
    <property type="component" value="Chromosome 23"/>
</dbReference>
<keyword evidence="2" id="KW-0472">Membrane</keyword>